<reference evidence="2 3" key="1">
    <citation type="submission" date="2024-10" db="EMBL/GenBank/DDBJ databases">
        <title>The Natural Products Discovery Center: Release of the First 8490 Sequenced Strains for Exploring Actinobacteria Biosynthetic Diversity.</title>
        <authorList>
            <person name="Kalkreuter E."/>
            <person name="Kautsar S.A."/>
            <person name="Yang D."/>
            <person name="Bader C.D."/>
            <person name="Teijaro C.N."/>
            <person name="Fluegel L."/>
            <person name="Davis C.M."/>
            <person name="Simpson J.R."/>
            <person name="Lauterbach L."/>
            <person name="Steele A.D."/>
            <person name="Gui C."/>
            <person name="Meng S."/>
            <person name="Li G."/>
            <person name="Viehrig K."/>
            <person name="Ye F."/>
            <person name="Su P."/>
            <person name="Kiefer A.F."/>
            <person name="Nichols A."/>
            <person name="Cepeda A.J."/>
            <person name="Yan W."/>
            <person name="Fan B."/>
            <person name="Jiang Y."/>
            <person name="Adhikari A."/>
            <person name="Zheng C.-J."/>
            <person name="Schuster L."/>
            <person name="Cowan T.M."/>
            <person name="Smanski M.J."/>
            <person name="Chevrette M.G."/>
            <person name="De Carvalho L.P.S."/>
            <person name="Shen B."/>
        </authorList>
    </citation>
    <scope>NUCLEOTIDE SEQUENCE [LARGE SCALE GENOMIC DNA]</scope>
    <source>
        <strain evidence="2 3">NPDC006488</strain>
    </source>
</reference>
<comment type="caution">
    <text evidence="2">The sequence shown here is derived from an EMBL/GenBank/DDBJ whole genome shotgun (WGS) entry which is preliminary data.</text>
</comment>
<gene>
    <name evidence="2" type="ORF">ACFYNQ_23240</name>
</gene>
<keyword evidence="3" id="KW-1185">Reference proteome</keyword>
<dbReference type="Pfam" id="PF03259">
    <property type="entry name" value="Robl_LC7"/>
    <property type="match status" value="1"/>
</dbReference>
<dbReference type="SMART" id="SM00960">
    <property type="entry name" value="Robl_LC7"/>
    <property type="match status" value="1"/>
</dbReference>
<protein>
    <submittedName>
        <fullName evidence="2">Roadblock/LC7 domain-containing protein</fullName>
    </submittedName>
</protein>
<dbReference type="Proteomes" id="UP001601303">
    <property type="component" value="Unassembled WGS sequence"/>
</dbReference>
<organism evidence="2 3">
    <name type="scientific">Streptomyces hokutonensis</name>
    <dbReference type="NCBI Taxonomy" id="1306990"/>
    <lineage>
        <taxon>Bacteria</taxon>
        <taxon>Bacillati</taxon>
        <taxon>Actinomycetota</taxon>
        <taxon>Actinomycetes</taxon>
        <taxon>Kitasatosporales</taxon>
        <taxon>Streptomycetaceae</taxon>
        <taxon>Streptomyces</taxon>
    </lineage>
</organism>
<dbReference type="Gene3D" id="3.30.450.30">
    <property type="entry name" value="Dynein light chain 2a, cytoplasmic"/>
    <property type="match status" value="1"/>
</dbReference>
<dbReference type="PANTHER" id="PTHR36222:SF1">
    <property type="entry name" value="SERINE PROTEASE INHIBITOR RV3364C"/>
    <property type="match status" value="1"/>
</dbReference>
<name>A0ABW6M7K2_9ACTN</name>
<dbReference type="RefSeq" id="WP_388108708.1">
    <property type="nucleotide sequence ID" value="NZ_JBIAHM010000008.1"/>
</dbReference>
<dbReference type="PANTHER" id="PTHR36222">
    <property type="entry name" value="SERINE PROTEASE INHIBITOR RV3364C"/>
    <property type="match status" value="1"/>
</dbReference>
<feature type="domain" description="Roadblock/LAMTOR2" evidence="1">
    <location>
        <begin position="14"/>
        <end position="105"/>
    </location>
</feature>
<dbReference type="SUPFAM" id="SSF103196">
    <property type="entry name" value="Roadblock/LC7 domain"/>
    <property type="match status" value="1"/>
</dbReference>
<dbReference type="InterPro" id="IPR004942">
    <property type="entry name" value="Roadblock/LAMTOR2_dom"/>
</dbReference>
<evidence type="ECO:0000313" key="3">
    <source>
        <dbReference type="Proteomes" id="UP001601303"/>
    </source>
</evidence>
<proteinExistence type="predicted"/>
<sequence length="140" mass="15034">MNAHPELKLRPDLSWILDEIVKVPHARHAVLLSDDGLPVSASDGVGRVLAETIAAITTGLQSLSRNGAEFVSDLDTPWQQTMVQYRDGYLFVIAAGNGSYLVASAGSDVEIDHFSYTMAANVKRLSDALAVDPRPSAEQA</sequence>
<evidence type="ECO:0000313" key="2">
    <source>
        <dbReference type="EMBL" id="MFE9601467.1"/>
    </source>
</evidence>
<dbReference type="EMBL" id="JBIAHM010000008">
    <property type="protein sequence ID" value="MFE9601467.1"/>
    <property type="molecule type" value="Genomic_DNA"/>
</dbReference>
<dbReference type="InterPro" id="IPR053141">
    <property type="entry name" value="Mycobact_SerProt_Inhib_Rv3364c"/>
</dbReference>
<evidence type="ECO:0000259" key="1">
    <source>
        <dbReference type="SMART" id="SM00960"/>
    </source>
</evidence>
<accession>A0ABW6M7K2</accession>